<evidence type="ECO:0000256" key="2">
    <source>
        <dbReference type="ARBA" id="ARBA00022723"/>
    </source>
</evidence>
<evidence type="ECO:0000313" key="9">
    <source>
        <dbReference type="Proteomes" id="UP000323594"/>
    </source>
</evidence>
<dbReference type="Proteomes" id="UP000042527">
    <property type="component" value="Unassembled WGS sequence"/>
</dbReference>
<evidence type="ECO:0000256" key="4">
    <source>
        <dbReference type="ARBA" id="ARBA00022833"/>
    </source>
</evidence>
<protein>
    <submittedName>
        <fullName evidence="7">MBL fold metallo-hydrolase</fullName>
    </submittedName>
    <submittedName>
        <fullName evidence="6">Metallo-beta-lactamase domain protein</fullName>
    </submittedName>
</protein>
<name>A0A0B7GX52_TREPH</name>
<dbReference type="EMBL" id="CDNC01000023">
    <property type="protein sequence ID" value="CEM62157.1"/>
    <property type="molecule type" value="Genomic_DNA"/>
</dbReference>
<evidence type="ECO:0000259" key="5">
    <source>
        <dbReference type="SMART" id="SM00849"/>
    </source>
</evidence>
<dbReference type="InterPro" id="IPR036866">
    <property type="entry name" value="RibonucZ/Hydroxyglut_hydro"/>
</dbReference>
<keyword evidence="8" id="KW-1185">Reference proteome</keyword>
<sequence>MIIKQFVLGDFSTNTWLVPFAEHEMLVIDPADSAEKIIKFLQQNEITKIKIILTHGHFDHLVAVPDLYEAFPQSPVLIHKNDAHFLGKDALKYHRRLFSYMGAGFLIDSYKKSLPEPTALLKDGDTIGDWLVIHTPGHSEGSICLYNEKEKALIAGDTLFYCSIGRTDLWGSNPQDMHNSLIKLMRLPPEVKVYPGHGPTTTIANERRFH</sequence>
<dbReference type="GO" id="GO:0016787">
    <property type="term" value="F:hydrolase activity"/>
    <property type="evidence" value="ECO:0007669"/>
    <property type="project" value="UniProtKB-KW"/>
</dbReference>
<dbReference type="SMART" id="SM00849">
    <property type="entry name" value="Lactamase_B"/>
    <property type="match status" value="1"/>
</dbReference>
<dbReference type="Pfam" id="PF00753">
    <property type="entry name" value="Lactamase_B"/>
    <property type="match status" value="1"/>
</dbReference>
<evidence type="ECO:0000256" key="3">
    <source>
        <dbReference type="ARBA" id="ARBA00022801"/>
    </source>
</evidence>
<dbReference type="EMBL" id="CP042817">
    <property type="protein sequence ID" value="QEJ97491.1"/>
    <property type="molecule type" value="Genomic_DNA"/>
</dbReference>
<dbReference type="CDD" id="cd06262">
    <property type="entry name" value="metallo-hydrolase-like_MBL-fold"/>
    <property type="match status" value="1"/>
</dbReference>
<evidence type="ECO:0000313" key="6">
    <source>
        <dbReference type="EMBL" id="CEM62157.1"/>
    </source>
</evidence>
<reference evidence="8" key="1">
    <citation type="submission" date="2015-01" db="EMBL/GenBank/DDBJ databases">
        <authorList>
            <person name="Manzoor Shahid"/>
            <person name="Zubair Saima"/>
        </authorList>
    </citation>
    <scope>NUCLEOTIDE SEQUENCE [LARGE SCALE GENOMIC DNA]</scope>
    <source>
        <strain evidence="8">V1</strain>
    </source>
</reference>
<dbReference type="GeneID" id="57752429"/>
<dbReference type="OrthoDB" id="9802248at2"/>
<reference evidence="6" key="2">
    <citation type="submission" date="2015-01" db="EMBL/GenBank/DDBJ databases">
        <authorList>
            <person name="Xiang T."/>
            <person name="Song Y."/>
            <person name="Huang L."/>
            <person name="Wang B."/>
            <person name="Wu P."/>
        </authorList>
    </citation>
    <scope>NUCLEOTIDE SEQUENCE [LARGE SCALE GENOMIC DNA]</scope>
    <source>
        <strain evidence="6">V1</strain>
    </source>
</reference>
<dbReference type="InterPro" id="IPR001279">
    <property type="entry name" value="Metallo-B-lactamas"/>
</dbReference>
<dbReference type="RefSeq" id="WP_002699780.1">
    <property type="nucleotide sequence ID" value="NZ_CDNC01000023.1"/>
</dbReference>
<organism evidence="6 8">
    <name type="scientific">Treponema phagedenis</name>
    <dbReference type="NCBI Taxonomy" id="162"/>
    <lineage>
        <taxon>Bacteria</taxon>
        <taxon>Pseudomonadati</taxon>
        <taxon>Spirochaetota</taxon>
        <taxon>Spirochaetia</taxon>
        <taxon>Spirochaetales</taxon>
        <taxon>Treponemataceae</taxon>
        <taxon>Treponema</taxon>
    </lineage>
</organism>
<dbReference type="PANTHER" id="PTHR46233:SF3">
    <property type="entry name" value="HYDROXYACYLGLUTATHIONE HYDROLASE GLOC"/>
    <property type="match status" value="1"/>
</dbReference>
<accession>A0A0B7GX52</accession>
<keyword evidence="2" id="KW-0479">Metal-binding</keyword>
<dbReference type="AlphaFoldDB" id="A0A0B7GX52"/>
<evidence type="ECO:0000313" key="7">
    <source>
        <dbReference type="EMBL" id="QEJ97491.1"/>
    </source>
</evidence>
<evidence type="ECO:0000313" key="8">
    <source>
        <dbReference type="Proteomes" id="UP000042527"/>
    </source>
</evidence>
<proteinExistence type="predicted"/>
<evidence type="ECO:0000256" key="1">
    <source>
        <dbReference type="ARBA" id="ARBA00001947"/>
    </source>
</evidence>
<feature type="domain" description="Metallo-beta-lactamase" evidence="5">
    <location>
        <begin position="12"/>
        <end position="197"/>
    </location>
</feature>
<dbReference type="SUPFAM" id="SSF56281">
    <property type="entry name" value="Metallo-hydrolase/oxidoreductase"/>
    <property type="match status" value="1"/>
</dbReference>
<keyword evidence="4" id="KW-0862">Zinc</keyword>
<dbReference type="InterPro" id="IPR051453">
    <property type="entry name" value="MBL_Glyoxalase_II"/>
</dbReference>
<comment type="cofactor">
    <cofactor evidence="1">
        <name>Zn(2+)</name>
        <dbReference type="ChEBI" id="CHEBI:29105"/>
    </cofactor>
</comment>
<dbReference type="Proteomes" id="UP000323594">
    <property type="component" value="Chromosome"/>
</dbReference>
<keyword evidence="3" id="KW-0378">Hydrolase</keyword>
<dbReference type="Gene3D" id="3.60.15.10">
    <property type="entry name" value="Ribonuclease Z/Hydroxyacylglutathione hydrolase-like"/>
    <property type="match status" value="1"/>
</dbReference>
<dbReference type="GO" id="GO:0046872">
    <property type="term" value="F:metal ion binding"/>
    <property type="evidence" value="ECO:0007669"/>
    <property type="project" value="UniProtKB-KW"/>
</dbReference>
<reference evidence="7 9" key="3">
    <citation type="submission" date="2019-08" db="EMBL/GenBank/DDBJ databases">
        <authorList>
            <person name="Kuhnert P."/>
        </authorList>
    </citation>
    <scope>NUCLEOTIDE SEQUENCE [LARGE SCALE GENOMIC DNA]</scope>
    <source>
        <strain evidence="7 9">B36.5</strain>
    </source>
</reference>
<gene>
    <name evidence="7" type="ORF">FUT82_05405</name>
    <name evidence="6" type="ORF">TPHV1_30052</name>
</gene>
<dbReference type="PANTHER" id="PTHR46233">
    <property type="entry name" value="HYDROXYACYLGLUTATHIONE HYDROLASE GLOC"/>
    <property type="match status" value="1"/>
</dbReference>